<evidence type="ECO:0000256" key="1">
    <source>
        <dbReference type="ARBA" id="ARBA00038494"/>
    </source>
</evidence>
<evidence type="ECO:0000256" key="2">
    <source>
        <dbReference type="SAM" id="Phobius"/>
    </source>
</evidence>
<keyword evidence="2" id="KW-0472">Membrane</keyword>
<dbReference type="RefSeq" id="WP_090410263.1">
    <property type="nucleotide sequence ID" value="NZ_FNDQ01000027.1"/>
</dbReference>
<gene>
    <name evidence="4" type="ORF">SAMN05421818_12717</name>
</gene>
<evidence type="ECO:0000259" key="3">
    <source>
        <dbReference type="Pfam" id="PF00535"/>
    </source>
</evidence>
<dbReference type="GO" id="GO:0016740">
    <property type="term" value="F:transferase activity"/>
    <property type="evidence" value="ECO:0007669"/>
    <property type="project" value="UniProtKB-KW"/>
</dbReference>
<dbReference type="PANTHER" id="PTHR43630:SF2">
    <property type="entry name" value="GLYCOSYLTRANSFERASE"/>
    <property type="match status" value="1"/>
</dbReference>
<dbReference type="EMBL" id="FNDQ01000027">
    <property type="protein sequence ID" value="SDH93662.1"/>
    <property type="molecule type" value="Genomic_DNA"/>
</dbReference>
<dbReference type="Gene3D" id="3.90.550.10">
    <property type="entry name" value="Spore Coat Polysaccharide Biosynthesis Protein SpsA, Chain A"/>
    <property type="match status" value="1"/>
</dbReference>
<evidence type="ECO:0000313" key="4">
    <source>
        <dbReference type="EMBL" id="SDH93662.1"/>
    </source>
</evidence>
<reference evidence="5" key="1">
    <citation type="submission" date="2016-10" db="EMBL/GenBank/DDBJ databases">
        <authorList>
            <person name="Varghese N."/>
            <person name="Submissions S."/>
        </authorList>
    </citation>
    <scope>NUCLEOTIDE SEQUENCE [LARGE SCALE GENOMIC DNA]</scope>
    <source>
        <strain evidence="5">DSM 23313</strain>
    </source>
</reference>
<feature type="transmembrane region" description="Helical" evidence="2">
    <location>
        <begin position="224"/>
        <end position="243"/>
    </location>
</feature>
<dbReference type="PANTHER" id="PTHR43630">
    <property type="entry name" value="POLY-BETA-1,6-N-ACETYL-D-GLUCOSAMINE SYNTHASE"/>
    <property type="match status" value="1"/>
</dbReference>
<feature type="domain" description="Glycosyltransferase 2-like" evidence="3">
    <location>
        <begin position="7"/>
        <end position="124"/>
    </location>
</feature>
<evidence type="ECO:0000313" key="5">
    <source>
        <dbReference type="Proteomes" id="UP000243588"/>
    </source>
</evidence>
<keyword evidence="2" id="KW-1133">Transmembrane helix</keyword>
<accession>A0A1G8GH14</accession>
<keyword evidence="5" id="KW-1185">Reference proteome</keyword>
<dbReference type="STRING" id="702745.SAMN05421818_12717"/>
<protein>
    <submittedName>
        <fullName evidence="4">Glycosyltransferase involved in cell wall bisynthesis</fullName>
    </submittedName>
</protein>
<dbReference type="SUPFAM" id="SSF53448">
    <property type="entry name" value="Nucleotide-diphospho-sugar transferases"/>
    <property type="match status" value="1"/>
</dbReference>
<dbReference type="InterPro" id="IPR029044">
    <property type="entry name" value="Nucleotide-diphossugar_trans"/>
</dbReference>
<proteinExistence type="inferred from homology"/>
<dbReference type="Pfam" id="PF00535">
    <property type="entry name" value="Glycos_transf_2"/>
    <property type="match status" value="1"/>
</dbReference>
<name>A0A1G8GH14_9FLAO</name>
<sequence length="254" mass="29924">MSNKITLLIPTKNEAERISKCVLSANKLADEIIVVDSFSTDDTVLIAESLDAKVIQRHFDNYSNQKNWALSHISNNWVLLLDADECLTPELFQEIQELINSKELENFDAYWFHRQNHFFNRPINYSGYQNDKVIRLFNKSKCSYVKMVHEQLIVNGKIGLLKNKLYHNTYRGFDFHIQKLSNYATLQALDYNKKTTNLNFYHFILKPGYRFFKHYILQQGFRDGVPGIIMSCLGSYAVFLRYVKLWMLRNNIDK</sequence>
<keyword evidence="2" id="KW-0812">Transmembrane</keyword>
<dbReference type="AlphaFoldDB" id="A0A1G8GH14"/>
<keyword evidence="4" id="KW-0808">Transferase</keyword>
<dbReference type="CDD" id="cd02511">
    <property type="entry name" value="Beta4Glucosyltransferase"/>
    <property type="match status" value="1"/>
</dbReference>
<comment type="similarity">
    <text evidence="1">Belongs to the glycosyltransferase 2 family. WaaE/KdtX subfamily.</text>
</comment>
<dbReference type="InterPro" id="IPR001173">
    <property type="entry name" value="Glyco_trans_2-like"/>
</dbReference>
<organism evidence="4 5">
    <name type="scientific">Myroides phaeus</name>
    <dbReference type="NCBI Taxonomy" id="702745"/>
    <lineage>
        <taxon>Bacteria</taxon>
        <taxon>Pseudomonadati</taxon>
        <taxon>Bacteroidota</taxon>
        <taxon>Flavobacteriia</taxon>
        <taxon>Flavobacteriales</taxon>
        <taxon>Flavobacteriaceae</taxon>
        <taxon>Myroides</taxon>
    </lineage>
</organism>
<dbReference type="Proteomes" id="UP000243588">
    <property type="component" value="Unassembled WGS sequence"/>
</dbReference>